<gene>
    <name evidence="2" type="ORF">CXB51_018778</name>
</gene>
<comment type="caution">
    <text evidence="2">The sequence shown here is derived from an EMBL/GenBank/DDBJ whole genome shotgun (WGS) entry which is preliminary data.</text>
</comment>
<dbReference type="Pfam" id="PF13966">
    <property type="entry name" value="zf-RVT"/>
    <property type="match status" value="1"/>
</dbReference>
<dbReference type="Proteomes" id="UP000701853">
    <property type="component" value="Chromosome 7"/>
</dbReference>
<keyword evidence="3" id="KW-1185">Reference proteome</keyword>
<feature type="domain" description="Reverse transcriptase zinc-binding" evidence="1">
    <location>
        <begin position="58"/>
        <end position="148"/>
    </location>
</feature>
<evidence type="ECO:0000313" key="2">
    <source>
        <dbReference type="EMBL" id="KAG8488137.1"/>
    </source>
</evidence>
<protein>
    <recommendedName>
        <fullName evidence="1">Reverse transcriptase zinc-binding domain-containing protein</fullName>
    </recommendedName>
</protein>
<name>A0A8J6CUQ3_9ROSI</name>
<organism evidence="2 3">
    <name type="scientific">Gossypium anomalum</name>
    <dbReference type="NCBI Taxonomy" id="47600"/>
    <lineage>
        <taxon>Eukaryota</taxon>
        <taxon>Viridiplantae</taxon>
        <taxon>Streptophyta</taxon>
        <taxon>Embryophyta</taxon>
        <taxon>Tracheophyta</taxon>
        <taxon>Spermatophyta</taxon>
        <taxon>Magnoliopsida</taxon>
        <taxon>eudicotyledons</taxon>
        <taxon>Gunneridae</taxon>
        <taxon>Pentapetalae</taxon>
        <taxon>rosids</taxon>
        <taxon>malvids</taxon>
        <taxon>Malvales</taxon>
        <taxon>Malvaceae</taxon>
        <taxon>Malvoideae</taxon>
        <taxon>Gossypium</taxon>
    </lineage>
</organism>
<proteinExistence type="predicted"/>
<dbReference type="OrthoDB" id="999432at2759"/>
<evidence type="ECO:0000313" key="3">
    <source>
        <dbReference type="Proteomes" id="UP000701853"/>
    </source>
</evidence>
<accession>A0A8J6CUQ3</accession>
<evidence type="ECO:0000259" key="1">
    <source>
        <dbReference type="Pfam" id="PF13966"/>
    </source>
</evidence>
<reference evidence="2 3" key="1">
    <citation type="journal article" date="2021" name="bioRxiv">
        <title>The Gossypium anomalum genome as a resource for cotton improvement and evolutionary analysis of hybrid incompatibility.</title>
        <authorList>
            <person name="Grover C.E."/>
            <person name="Yuan D."/>
            <person name="Arick M.A."/>
            <person name="Miller E.R."/>
            <person name="Hu G."/>
            <person name="Peterson D.G."/>
            <person name="Wendel J.F."/>
            <person name="Udall J.A."/>
        </authorList>
    </citation>
    <scope>NUCLEOTIDE SEQUENCE [LARGE SCALE GENOMIC DNA]</scope>
    <source>
        <strain evidence="2">JFW-Udall</strain>
        <tissue evidence="2">Leaf</tissue>
    </source>
</reference>
<dbReference type="EMBL" id="JAHUZN010000007">
    <property type="protein sequence ID" value="KAG8488137.1"/>
    <property type="molecule type" value="Genomic_DNA"/>
</dbReference>
<dbReference type="AlphaFoldDB" id="A0A8J6CUQ3"/>
<sequence>MQIELVSDLIDNTNRKWRAELISNTFQPEVTRSILQIPLSKSDHEGFQVWKGALIGTYSIRSAYKLLQIANLDPSDYLLQTESKDFFRKLWNLQLPPKVTITIWCISWNYIPTLRNLRHRRIVSNARCLRCGYEVEDYHHIFRQCPTSIEGTRNEFLVSNLIIHANIASPFAAEAHAGLDAVKLGIEMGFQEVQILGDSSTSYRQTDGMDEKDDKTSRARLMVSNC</sequence>
<dbReference type="InterPro" id="IPR026960">
    <property type="entry name" value="RVT-Znf"/>
</dbReference>